<accession>A0A7W4WA12</accession>
<proteinExistence type="predicted"/>
<dbReference type="Proteomes" id="UP000535937">
    <property type="component" value="Unassembled WGS sequence"/>
</dbReference>
<dbReference type="Gene3D" id="2.40.370.10">
    <property type="entry name" value="AttH-like domain"/>
    <property type="match status" value="2"/>
</dbReference>
<feature type="domain" description="AttH" evidence="1">
    <location>
        <begin position="70"/>
        <end position="258"/>
    </location>
</feature>
<dbReference type="Pfam" id="PF17186">
    <property type="entry name" value="Lipocalin_9"/>
    <property type="match status" value="1"/>
</dbReference>
<dbReference type="PANTHER" id="PTHR38591">
    <property type="entry name" value="HYDROLASE"/>
    <property type="match status" value="1"/>
</dbReference>
<dbReference type="RefSeq" id="WP_183456804.1">
    <property type="nucleotide sequence ID" value="NZ_JACHWZ010000003.1"/>
</dbReference>
<protein>
    <submittedName>
        <fullName evidence="2">Putative secreted hydrolase</fullName>
    </submittedName>
</protein>
<keyword evidence="3" id="KW-1185">Reference proteome</keyword>
<dbReference type="InterPro" id="IPR010791">
    <property type="entry name" value="AttH_dom"/>
</dbReference>
<reference evidence="2 3" key="1">
    <citation type="submission" date="2020-08" db="EMBL/GenBank/DDBJ databases">
        <title>Genomic Encyclopedia of Type Strains, Phase III (KMG-III): the genomes of soil and plant-associated and newly described type strains.</title>
        <authorList>
            <person name="Whitman W."/>
        </authorList>
    </citation>
    <scope>NUCLEOTIDE SEQUENCE [LARGE SCALE GENOMIC DNA]</scope>
    <source>
        <strain evidence="2 3">CECT 8799</strain>
    </source>
</reference>
<name>A0A7W4WA12_9GAMM</name>
<evidence type="ECO:0000313" key="3">
    <source>
        <dbReference type="Proteomes" id="UP000535937"/>
    </source>
</evidence>
<organism evidence="2 3">
    <name type="scientific">Microbulbifer rhizosphaerae</name>
    <dbReference type="NCBI Taxonomy" id="1562603"/>
    <lineage>
        <taxon>Bacteria</taxon>
        <taxon>Pseudomonadati</taxon>
        <taxon>Pseudomonadota</taxon>
        <taxon>Gammaproteobacteria</taxon>
        <taxon>Cellvibrionales</taxon>
        <taxon>Microbulbiferaceae</taxon>
        <taxon>Microbulbifer</taxon>
    </lineage>
</organism>
<dbReference type="EMBL" id="JACHWZ010000003">
    <property type="protein sequence ID" value="MBB3059932.1"/>
    <property type="molecule type" value="Genomic_DNA"/>
</dbReference>
<keyword evidence="2" id="KW-0378">Hydrolase</keyword>
<evidence type="ECO:0000313" key="2">
    <source>
        <dbReference type="EMBL" id="MBB3059932.1"/>
    </source>
</evidence>
<dbReference type="SUPFAM" id="SSF159245">
    <property type="entry name" value="AttH-like"/>
    <property type="match status" value="1"/>
</dbReference>
<evidence type="ECO:0000259" key="1">
    <source>
        <dbReference type="Pfam" id="PF07143"/>
    </source>
</evidence>
<comment type="caution">
    <text evidence="2">The sequence shown here is derived from an EMBL/GenBank/DDBJ whole genome shotgun (WGS) entry which is preliminary data.</text>
</comment>
<sequence>MSPGGHAKRFLPWLALVALLAVLALQQRDTEPPPEDFAGLGEQAEGYAQARPGAALRFPRDHGAHPDYRIEWWYLTANLEDPDGTPLGIQWTLFRQALSPPDDDDGRSDSPWASRQLWMAHAALSTPDAHFVAERFARGMTLPDSRGQAGVKLEPFAAWLDHWRMESRSTAPAGDTLDRLQVTAQGSDEGYEFGYRLDLNAEGPLVLHGEGGFSRKSADGQGSYYYSQPFYRVEGQVEIDGETREVSGRAWLDREWSSQLLGSGQRGWDWFSLHLEGGAKLMAFRLRGGGEEGGDFVSGSWIDADGRRTSLAGDDLRLKPMTYSPVAGRQVPTQWRLRLPSRDLDVTVSARRADRWMNTAFPYWEGDVVVEGSRSGVGYLEMTGY</sequence>
<gene>
    <name evidence="2" type="ORF">FHS09_000745</name>
</gene>
<dbReference type="PANTHER" id="PTHR38591:SF1">
    <property type="entry name" value="BLL1000 PROTEIN"/>
    <property type="match status" value="1"/>
</dbReference>
<dbReference type="Pfam" id="PF07143">
    <property type="entry name" value="CrtC"/>
    <property type="match status" value="1"/>
</dbReference>
<dbReference type="InterPro" id="IPR023374">
    <property type="entry name" value="AttH-like_dom_sf"/>
</dbReference>
<dbReference type="GO" id="GO:0016787">
    <property type="term" value="F:hydrolase activity"/>
    <property type="evidence" value="ECO:0007669"/>
    <property type="project" value="UniProtKB-KW"/>
</dbReference>
<dbReference type="AlphaFoldDB" id="A0A7W4WA12"/>